<dbReference type="PANTHER" id="PTHR33281">
    <property type="entry name" value="UPF0187 PROTEIN YNEE"/>
    <property type="match status" value="1"/>
</dbReference>
<evidence type="ECO:0000313" key="9">
    <source>
        <dbReference type="EMBL" id="OLP76942.1"/>
    </source>
</evidence>
<evidence type="ECO:0000256" key="6">
    <source>
        <dbReference type="ARBA" id="ARBA00023065"/>
    </source>
</evidence>
<feature type="compositionally biased region" description="Low complexity" evidence="8">
    <location>
        <begin position="47"/>
        <end position="57"/>
    </location>
</feature>
<accession>A0A1Q9C1Z9</accession>
<dbReference type="InterPro" id="IPR044669">
    <property type="entry name" value="YneE/VCCN1/2-like"/>
</dbReference>
<reference evidence="9 10" key="1">
    <citation type="submission" date="2016-02" db="EMBL/GenBank/DDBJ databases">
        <title>Genome analysis of coral dinoflagellate symbionts highlights evolutionary adaptations to a symbiotic lifestyle.</title>
        <authorList>
            <person name="Aranda M."/>
            <person name="Li Y."/>
            <person name="Liew Y.J."/>
            <person name="Baumgarten S."/>
            <person name="Simakov O."/>
            <person name="Wilson M."/>
            <person name="Piel J."/>
            <person name="Ashoor H."/>
            <person name="Bougouffa S."/>
            <person name="Bajic V.B."/>
            <person name="Ryu T."/>
            <person name="Ravasi T."/>
            <person name="Bayer T."/>
            <person name="Micklem G."/>
            <person name="Kim H."/>
            <person name="Bhak J."/>
            <person name="Lajeunesse T.C."/>
            <person name="Voolstra C.R."/>
        </authorList>
    </citation>
    <scope>NUCLEOTIDE SEQUENCE [LARGE SCALE GENOMIC DNA]</scope>
    <source>
        <strain evidence="9 10">CCMP2467</strain>
    </source>
</reference>
<sequence length="206" mass="23063">MLQLRASHGVHKDSPARAIPEESNNIKQRLNWLLEEMHQARLELSGRSKSSGSGPKAPRGPRPPNRPLHIISRLLNVVNSIPDCEGTFTNRERVWLLSMITALSHTVGRCERLVQTPVPLSYARHTARFVSVWTLTLPFALVSSYRWLTGPCVAFVTWALFGILEIGNLIEDPFRRSIELTPICEAIYHDAGRALSAEASSLPRQP</sequence>
<evidence type="ECO:0000256" key="3">
    <source>
        <dbReference type="ARBA" id="ARBA00022475"/>
    </source>
</evidence>
<dbReference type="PANTHER" id="PTHR33281:SF19">
    <property type="entry name" value="VOLTAGE-DEPENDENT ANION CHANNEL-FORMING PROTEIN YNEE"/>
    <property type="match status" value="1"/>
</dbReference>
<dbReference type="GO" id="GO:0005886">
    <property type="term" value="C:plasma membrane"/>
    <property type="evidence" value="ECO:0007669"/>
    <property type="project" value="UniProtKB-SubCell"/>
</dbReference>
<keyword evidence="4" id="KW-0812">Transmembrane</keyword>
<comment type="subcellular location">
    <subcellularLocation>
        <location evidence="1">Cell membrane</location>
        <topology evidence="1">Multi-pass membrane protein</topology>
    </subcellularLocation>
</comment>
<evidence type="ECO:0000256" key="1">
    <source>
        <dbReference type="ARBA" id="ARBA00004651"/>
    </source>
</evidence>
<gene>
    <name evidence="9" type="ORF">AK812_SmicGene43058</name>
</gene>
<dbReference type="Pfam" id="PF25539">
    <property type="entry name" value="Bestrophin_2"/>
    <property type="match status" value="1"/>
</dbReference>
<dbReference type="GO" id="GO:0005254">
    <property type="term" value="F:chloride channel activity"/>
    <property type="evidence" value="ECO:0007669"/>
    <property type="project" value="InterPro"/>
</dbReference>
<evidence type="ECO:0000256" key="5">
    <source>
        <dbReference type="ARBA" id="ARBA00022989"/>
    </source>
</evidence>
<evidence type="ECO:0000256" key="8">
    <source>
        <dbReference type="SAM" id="MobiDB-lite"/>
    </source>
</evidence>
<dbReference type="Proteomes" id="UP000186817">
    <property type="component" value="Unassembled WGS sequence"/>
</dbReference>
<protein>
    <submittedName>
        <fullName evidence="9">UPF0187 protein, chloroplastic</fullName>
    </submittedName>
</protein>
<name>A0A1Q9C1Z9_SYMMI</name>
<keyword evidence="10" id="KW-1185">Reference proteome</keyword>
<keyword evidence="2" id="KW-0813">Transport</keyword>
<proteinExistence type="predicted"/>
<dbReference type="OMA" id="TNRERVW"/>
<evidence type="ECO:0000256" key="2">
    <source>
        <dbReference type="ARBA" id="ARBA00022448"/>
    </source>
</evidence>
<keyword evidence="6" id="KW-0406">Ion transport</keyword>
<feature type="region of interest" description="Disordered" evidence="8">
    <location>
        <begin position="1"/>
        <end position="22"/>
    </location>
</feature>
<keyword evidence="7" id="KW-0472">Membrane</keyword>
<dbReference type="OrthoDB" id="1368at2759"/>
<dbReference type="AlphaFoldDB" id="A0A1Q9C1Z9"/>
<evidence type="ECO:0000256" key="4">
    <source>
        <dbReference type="ARBA" id="ARBA00022692"/>
    </source>
</evidence>
<feature type="region of interest" description="Disordered" evidence="8">
    <location>
        <begin position="44"/>
        <end position="65"/>
    </location>
</feature>
<keyword evidence="5" id="KW-1133">Transmembrane helix</keyword>
<comment type="caution">
    <text evidence="9">The sequence shown here is derived from an EMBL/GenBank/DDBJ whole genome shotgun (WGS) entry which is preliminary data.</text>
</comment>
<evidence type="ECO:0000256" key="7">
    <source>
        <dbReference type="ARBA" id="ARBA00023136"/>
    </source>
</evidence>
<dbReference type="EMBL" id="LSRX01001880">
    <property type="protein sequence ID" value="OLP76942.1"/>
    <property type="molecule type" value="Genomic_DNA"/>
</dbReference>
<keyword evidence="3" id="KW-1003">Cell membrane</keyword>
<evidence type="ECO:0000313" key="10">
    <source>
        <dbReference type="Proteomes" id="UP000186817"/>
    </source>
</evidence>
<organism evidence="9 10">
    <name type="scientific">Symbiodinium microadriaticum</name>
    <name type="common">Dinoflagellate</name>
    <name type="synonym">Zooxanthella microadriatica</name>
    <dbReference type="NCBI Taxonomy" id="2951"/>
    <lineage>
        <taxon>Eukaryota</taxon>
        <taxon>Sar</taxon>
        <taxon>Alveolata</taxon>
        <taxon>Dinophyceae</taxon>
        <taxon>Suessiales</taxon>
        <taxon>Symbiodiniaceae</taxon>
        <taxon>Symbiodinium</taxon>
    </lineage>
</organism>